<sequence length="136" mass="15433">MIMLSRTVEIPESEIELTAIRAQGAGGQHVNKTSTAIHLRFDVRASSLPEFYKTRLLAASHHLITAEGVVIIKAQEYRSQEMNREAALQRLINLIRELTTVEKARRATRPTRASKERRLEGKSRRSSVKAMRGKVR</sequence>
<proteinExistence type="inferred from homology"/>
<feature type="region of interest" description="Disordered" evidence="2">
    <location>
        <begin position="103"/>
        <end position="136"/>
    </location>
</feature>
<feature type="compositionally biased region" description="Basic residues" evidence="2">
    <location>
        <begin position="124"/>
        <end position="136"/>
    </location>
</feature>
<comment type="similarity">
    <text evidence="1">Belongs to the prokaryotic/mitochondrial release factor family.</text>
</comment>
<dbReference type="InterPro" id="IPR045853">
    <property type="entry name" value="Pep_chain_release_fac_I_sf"/>
</dbReference>
<comment type="caution">
    <text evidence="4">The sequence shown here is derived from an EMBL/GenBank/DDBJ whole genome shotgun (WGS) entry which is preliminary data.</text>
</comment>
<evidence type="ECO:0000313" key="5">
    <source>
        <dbReference type="Proteomes" id="UP000809137"/>
    </source>
</evidence>
<reference evidence="4 5" key="1">
    <citation type="submission" date="2021-01" db="EMBL/GenBank/DDBJ databases">
        <title>Complete genome sequence of Pantoea eucrina OB49, a heavy metal tolerant bacterium with PGPR potential isolated from wheat in Algeria.</title>
        <authorList>
            <person name="Lekired A."/>
            <person name="Ouzari I.H."/>
        </authorList>
    </citation>
    <scope>NUCLEOTIDE SEQUENCE [LARGE SCALE GENOMIC DNA]</scope>
    <source>
        <strain evidence="4 5">OB49</strain>
    </source>
</reference>
<protein>
    <submittedName>
        <fullName evidence="4">Aminoacyl-tRNA hydrolase</fullName>
        <ecNumber evidence="4">3.1.1.29</ecNumber>
    </submittedName>
</protein>
<evidence type="ECO:0000256" key="1">
    <source>
        <dbReference type="ARBA" id="ARBA00010835"/>
    </source>
</evidence>
<name>A0ABS1Z631_9GAMM</name>
<dbReference type="PANTHER" id="PTHR47814:SF1">
    <property type="entry name" value="PEPTIDYL-TRNA HYDROLASE ARFB"/>
    <property type="match status" value="1"/>
</dbReference>
<gene>
    <name evidence="4" type="primary">arfB</name>
    <name evidence="4" type="ORF">JJB79_10700</name>
</gene>
<dbReference type="SUPFAM" id="SSF75620">
    <property type="entry name" value="Release factor"/>
    <property type="match status" value="1"/>
</dbReference>
<evidence type="ECO:0000313" key="4">
    <source>
        <dbReference type="EMBL" id="MBM0747881.1"/>
    </source>
</evidence>
<keyword evidence="4" id="KW-0378">Hydrolase</keyword>
<dbReference type="EMBL" id="JAFCXS010000007">
    <property type="protein sequence ID" value="MBM0747881.1"/>
    <property type="molecule type" value="Genomic_DNA"/>
</dbReference>
<dbReference type="GO" id="GO:0004045">
    <property type="term" value="F:peptidyl-tRNA hydrolase activity"/>
    <property type="evidence" value="ECO:0007669"/>
    <property type="project" value="UniProtKB-EC"/>
</dbReference>
<dbReference type="Pfam" id="PF00472">
    <property type="entry name" value="RF-1"/>
    <property type="match status" value="1"/>
</dbReference>
<dbReference type="Proteomes" id="UP000809137">
    <property type="component" value="Unassembled WGS sequence"/>
</dbReference>
<dbReference type="GeneID" id="84690355"/>
<dbReference type="PROSITE" id="PS00745">
    <property type="entry name" value="RF_PROK_I"/>
    <property type="match status" value="1"/>
</dbReference>
<evidence type="ECO:0000259" key="3">
    <source>
        <dbReference type="PROSITE" id="PS00745"/>
    </source>
</evidence>
<keyword evidence="5" id="KW-1185">Reference proteome</keyword>
<dbReference type="NCBIfam" id="NF006718">
    <property type="entry name" value="PRK09256.1"/>
    <property type="match status" value="1"/>
</dbReference>
<dbReference type="Gene3D" id="3.30.160.20">
    <property type="match status" value="1"/>
</dbReference>
<dbReference type="RefSeq" id="WP_039382771.1">
    <property type="nucleotide sequence ID" value="NZ_CP083448.1"/>
</dbReference>
<dbReference type="InterPro" id="IPR000352">
    <property type="entry name" value="Pep_chain_release_fac_I"/>
</dbReference>
<organism evidence="4 5">
    <name type="scientific">Pantoea eucrina</name>
    <dbReference type="NCBI Taxonomy" id="472693"/>
    <lineage>
        <taxon>Bacteria</taxon>
        <taxon>Pseudomonadati</taxon>
        <taxon>Pseudomonadota</taxon>
        <taxon>Gammaproteobacteria</taxon>
        <taxon>Enterobacterales</taxon>
        <taxon>Erwiniaceae</taxon>
        <taxon>Pantoea</taxon>
    </lineage>
</organism>
<feature type="domain" description="Prokaryotic-type class I peptide chain release factors" evidence="3">
    <location>
        <begin position="21"/>
        <end position="37"/>
    </location>
</feature>
<feature type="compositionally biased region" description="Basic and acidic residues" evidence="2">
    <location>
        <begin position="113"/>
        <end position="123"/>
    </location>
</feature>
<evidence type="ECO:0000256" key="2">
    <source>
        <dbReference type="SAM" id="MobiDB-lite"/>
    </source>
</evidence>
<dbReference type="PANTHER" id="PTHR47814">
    <property type="entry name" value="PEPTIDYL-TRNA HYDROLASE ARFB"/>
    <property type="match status" value="1"/>
</dbReference>
<accession>A0ABS1Z631</accession>
<dbReference type="EC" id="3.1.1.29" evidence="4"/>